<evidence type="ECO:0000256" key="2">
    <source>
        <dbReference type="ARBA" id="ARBA00022801"/>
    </source>
</evidence>
<evidence type="ECO:0000313" key="7">
    <source>
        <dbReference type="Proteomes" id="UP000233551"/>
    </source>
</evidence>
<dbReference type="Proteomes" id="UP000233551">
    <property type="component" value="Unassembled WGS sequence"/>
</dbReference>
<evidence type="ECO:0000313" key="6">
    <source>
        <dbReference type="EMBL" id="PKI43973.1"/>
    </source>
</evidence>
<dbReference type="GO" id="GO:0005975">
    <property type="term" value="P:carbohydrate metabolic process"/>
    <property type="evidence" value="ECO:0007669"/>
    <property type="project" value="InterPro"/>
</dbReference>
<keyword evidence="2" id="KW-0378">Hydrolase</keyword>
<dbReference type="GO" id="GO:0004553">
    <property type="term" value="F:hydrolase activity, hydrolyzing O-glycosyl compounds"/>
    <property type="evidence" value="ECO:0007669"/>
    <property type="project" value="InterPro"/>
</dbReference>
<organism evidence="6 7">
    <name type="scientific">Punica granatum</name>
    <name type="common">Pomegranate</name>
    <dbReference type="NCBI Taxonomy" id="22663"/>
    <lineage>
        <taxon>Eukaryota</taxon>
        <taxon>Viridiplantae</taxon>
        <taxon>Streptophyta</taxon>
        <taxon>Embryophyta</taxon>
        <taxon>Tracheophyta</taxon>
        <taxon>Spermatophyta</taxon>
        <taxon>Magnoliopsida</taxon>
        <taxon>eudicotyledons</taxon>
        <taxon>Gunneridae</taxon>
        <taxon>Pentapetalae</taxon>
        <taxon>rosids</taxon>
        <taxon>malvids</taxon>
        <taxon>Myrtales</taxon>
        <taxon>Lythraceae</taxon>
        <taxon>Punica</taxon>
    </lineage>
</organism>
<dbReference type="SUPFAM" id="SSF49785">
    <property type="entry name" value="Galactose-binding domain-like"/>
    <property type="match status" value="2"/>
</dbReference>
<evidence type="ECO:0000259" key="5">
    <source>
        <dbReference type="Pfam" id="PF21467"/>
    </source>
</evidence>
<dbReference type="InterPro" id="IPR001944">
    <property type="entry name" value="Glycoside_Hdrlase_35"/>
</dbReference>
<dbReference type="AlphaFoldDB" id="A0A2I0IJP8"/>
<feature type="domain" description="Beta-galactosidase beta-sandwich" evidence="4">
    <location>
        <begin position="6"/>
        <end position="60"/>
    </location>
</feature>
<proteinExistence type="predicted"/>
<name>A0A2I0IJP8_PUNGR</name>
<accession>A0A2I0IJP8</accession>
<dbReference type="InterPro" id="IPR048913">
    <property type="entry name" value="BetaGal_gal-bd"/>
</dbReference>
<keyword evidence="7" id="KW-1185">Reference proteome</keyword>
<comment type="caution">
    <text evidence="6">The sequence shown here is derived from an EMBL/GenBank/DDBJ whole genome shotgun (WGS) entry which is preliminary data.</text>
</comment>
<evidence type="ECO:0000256" key="3">
    <source>
        <dbReference type="ARBA" id="ARBA00023295"/>
    </source>
</evidence>
<dbReference type="EMBL" id="PGOL01002959">
    <property type="protein sequence ID" value="PKI43973.1"/>
    <property type="molecule type" value="Genomic_DNA"/>
</dbReference>
<evidence type="ECO:0000259" key="4">
    <source>
        <dbReference type="Pfam" id="PF17834"/>
    </source>
</evidence>
<keyword evidence="1" id="KW-0732">Signal</keyword>
<dbReference type="PANTHER" id="PTHR23421">
    <property type="entry name" value="BETA-GALACTOSIDASE RELATED"/>
    <property type="match status" value="1"/>
</dbReference>
<keyword evidence="3" id="KW-0326">Glycosidase</keyword>
<reference evidence="6 7" key="1">
    <citation type="submission" date="2017-11" db="EMBL/GenBank/DDBJ databases">
        <title>De-novo sequencing of pomegranate (Punica granatum L.) genome.</title>
        <authorList>
            <person name="Akparov Z."/>
            <person name="Amiraslanov A."/>
            <person name="Hajiyeva S."/>
            <person name="Abbasov M."/>
            <person name="Kaur K."/>
            <person name="Hamwieh A."/>
            <person name="Solovyev V."/>
            <person name="Salamov A."/>
            <person name="Braich B."/>
            <person name="Kosarev P."/>
            <person name="Mahmoud A."/>
            <person name="Hajiyev E."/>
            <person name="Babayeva S."/>
            <person name="Izzatullayeva V."/>
            <person name="Mammadov A."/>
            <person name="Mammadov A."/>
            <person name="Sharifova S."/>
            <person name="Ojaghi J."/>
            <person name="Eynullazada K."/>
            <person name="Bayramov B."/>
            <person name="Abdulazimova A."/>
            <person name="Shahmuradov I."/>
        </authorList>
    </citation>
    <scope>NUCLEOTIDE SEQUENCE [LARGE SCALE GENOMIC DNA]</scope>
    <source>
        <strain evidence="7">cv. AG2017</strain>
        <tissue evidence="6">Leaf</tissue>
    </source>
</reference>
<dbReference type="InterPro" id="IPR041392">
    <property type="entry name" value="GHD"/>
</dbReference>
<feature type="domain" description="Beta-galactosidase galactose-binding" evidence="5">
    <location>
        <begin position="243"/>
        <end position="272"/>
    </location>
</feature>
<evidence type="ECO:0000256" key="1">
    <source>
        <dbReference type="ARBA" id="ARBA00022729"/>
    </source>
</evidence>
<gene>
    <name evidence="6" type="ORF">CRG98_035649</name>
</gene>
<sequence>MGPSKAHVFKSHGACAGFLANYNPRSFAKVSFGNMHYNLPPWSISILPDCKNTVYNTARVGAQTARMKMTPVPVRGGFSWQAYDEETTAFEDSSFMMIGLLEQINATRDISDYLWYMTDVNINSKEAFLRGGKWPVLFVNEVYSLQAHEHLTSPWIQITLSKTVDTIILARLQNVGPHFERWNAGVLGPVTLCGLNEGRRDLTWEKWSYKVGLKGEALSLHSLSGSSSVEWAQGSLVARRQPLTWYKTVFNAPAGNTPLTLDMGSMGKGIMFLARGSTQQATCWSFSRSGVGT</sequence>
<dbReference type="STRING" id="22663.A0A2I0IJP8"/>
<dbReference type="Pfam" id="PF17834">
    <property type="entry name" value="GHD"/>
    <property type="match status" value="1"/>
</dbReference>
<protein>
    <submittedName>
        <fullName evidence="6">Uncharacterized protein</fullName>
    </submittedName>
</protein>
<dbReference type="InterPro" id="IPR008979">
    <property type="entry name" value="Galactose-bd-like_sf"/>
</dbReference>
<dbReference type="Pfam" id="PF21467">
    <property type="entry name" value="BetaGal_gal-bd"/>
    <property type="match status" value="1"/>
</dbReference>